<dbReference type="InterPro" id="IPR003582">
    <property type="entry name" value="ShKT_dom"/>
</dbReference>
<keyword evidence="2" id="KW-0732">Signal</keyword>
<feature type="disulfide bond" evidence="1">
    <location>
        <begin position="106"/>
        <end position="119"/>
    </location>
</feature>
<dbReference type="EMBL" id="BT120454">
    <property type="protein sequence ID" value="ADD24094.1"/>
    <property type="molecule type" value="mRNA"/>
</dbReference>
<gene>
    <name evidence="4" type="primary">YOW6</name>
</gene>
<dbReference type="AlphaFoldDB" id="D3PFP8"/>
<feature type="domain" description="ShKT" evidence="3">
    <location>
        <begin position="90"/>
        <end position="122"/>
    </location>
</feature>
<evidence type="ECO:0000259" key="3">
    <source>
        <dbReference type="PROSITE" id="PS51670"/>
    </source>
</evidence>
<accession>D3PFP8</accession>
<organism evidence="4">
    <name type="scientific">Lepeophtheirus salmonis</name>
    <name type="common">Salmon louse</name>
    <name type="synonym">Caligus salmonis</name>
    <dbReference type="NCBI Taxonomy" id="72036"/>
    <lineage>
        <taxon>Eukaryota</taxon>
        <taxon>Metazoa</taxon>
        <taxon>Ecdysozoa</taxon>
        <taxon>Arthropoda</taxon>
        <taxon>Crustacea</taxon>
        <taxon>Multicrustacea</taxon>
        <taxon>Hexanauplia</taxon>
        <taxon>Copepoda</taxon>
        <taxon>Siphonostomatoida</taxon>
        <taxon>Caligidae</taxon>
        <taxon>Lepeophtheirus</taxon>
    </lineage>
</organism>
<dbReference type="Gene3D" id="1.10.10.1940">
    <property type="match status" value="1"/>
</dbReference>
<evidence type="ECO:0000313" key="4">
    <source>
        <dbReference type="EMBL" id="ADD24094.1"/>
    </source>
</evidence>
<evidence type="ECO:0000256" key="1">
    <source>
        <dbReference type="PROSITE-ProRule" id="PRU01005"/>
    </source>
</evidence>
<reference evidence="4" key="1">
    <citation type="submission" date="2010-03" db="EMBL/GenBank/DDBJ databases">
        <title>Lepeophtheirus salmonis ESTs and full-length cDNAs.</title>
        <authorList>
            <person name="Yasuike M."/>
            <person name="von Schalburg K."/>
            <person name="Cooper G."/>
            <person name="Leong J."/>
            <person name="Jones S.R.M."/>
            <person name="Koop B.F."/>
        </authorList>
    </citation>
    <scope>NUCLEOTIDE SEQUENCE</scope>
    <source>
        <tissue evidence="4">Whole</tissue>
    </source>
</reference>
<feature type="domain" description="ShKT" evidence="3">
    <location>
        <begin position="126"/>
        <end position="166"/>
    </location>
</feature>
<name>D3PFP8_LEPSM</name>
<comment type="caution">
    <text evidence="1">Lacks conserved residue(s) required for the propagation of feature annotation.</text>
</comment>
<dbReference type="SMART" id="SM00254">
    <property type="entry name" value="ShKT"/>
    <property type="match status" value="4"/>
</dbReference>
<keyword evidence="1" id="KW-1015">Disulfide bond</keyword>
<feature type="chain" id="PRO_5003049226" evidence="2">
    <location>
        <begin position="19"/>
        <end position="167"/>
    </location>
</feature>
<feature type="signal peptide" evidence="2">
    <location>
        <begin position="1"/>
        <end position="18"/>
    </location>
</feature>
<dbReference type="PROSITE" id="PS51670">
    <property type="entry name" value="SHKT"/>
    <property type="match status" value="2"/>
</dbReference>
<dbReference type="Pfam" id="PF01549">
    <property type="entry name" value="ShK"/>
    <property type="match status" value="2"/>
</dbReference>
<proteinExistence type="evidence at transcript level"/>
<evidence type="ECO:0000256" key="2">
    <source>
        <dbReference type="SAM" id="SignalP"/>
    </source>
</evidence>
<protein>
    <submittedName>
        <fullName evidence="4">Protein ZK643.6</fullName>
    </submittedName>
</protein>
<sequence>MINRVLIIISFFLVVVNGQGNSTCENEMESCETNTFKCMNPEYYFKCKKSCGCESACTDTSIKCINNPNKCLDRDQRLECQRACGNCDRCEDLLEHIMCNQLKNLCNNGNVRYFCPATCRLCEKSCRDNLPYNRVCHNFKKSGFCDRKSIYNRFMKSACQKTCNLCK</sequence>